<dbReference type="OrthoDB" id="5286008at2759"/>
<dbReference type="GO" id="GO:0045290">
    <property type="term" value="F:D-arabinose 1-dehydrogenase [NAD(P)+] activity"/>
    <property type="evidence" value="ECO:0007669"/>
    <property type="project" value="TreeGrafter"/>
</dbReference>
<proteinExistence type="predicted"/>
<dbReference type="GO" id="GO:0005829">
    <property type="term" value="C:cytosol"/>
    <property type="evidence" value="ECO:0007669"/>
    <property type="project" value="TreeGrafter"/>
</dbReference>
<dbReference type="SUPFAM" id="SSF51430">
    <property type="entry name" value="NAD(P)-linked oxidoreductase"/>
    <property type="match status" value="1"/>
</dbReference>
<dbReference type="AlphaFoldDB" id="A0A177FNI2"/>
<dbReference type="Pfam" id="PF00248">
    <property type="entry name" value="Aldo_ket_red"/>
    <property type="match status" value="1"/>
</dbReference>
<evidence type="ECO:0000259" key="2">
    <source>
        <dbReference type="Pfam" id="PF00248"/>
    </source>
</evidence>
<feature type="domain" description="NADP-dependent oxidoreductase" evidence="2">
    <location>
        <begin position="20"/>
        <end position="140"/>
    </location>
</feature>
<keyword evidence="4" id="KW-1185">Reference proteome</keyword>
<protein>
    <recommendedName>
        <fullName evidence="2">NADP-dependent oxidoreductase domain-containing protein</fullName>
    </recommendedName>
</protein>
<dbReference type="InterPro" id="IPR023210">
    <property type="entry name" value="NADP_OxRdtase_dom"/>
</dbReference>
<comment type="caution">
    <text evidence="3">The sequence shown here is derived from an EMBL/GenBank/DDBJ whole genome shotgun (WGS) entry which is preliminary data.</text>
</comment>
<dbReference type="EMBL" id="LVKK01000002">
    <property type="protein sequence ID" value="OAG45266.1"/>
    <property type="molecule type" value="Genomic_DNA"/>
</dbReference>
<accession>A0A177FNI2</accession>
<dbReference type="PANTHER" id="PTHR42686">
    <property type="entry name" value="GH17980P-RELATED"/>
    <property type="match status" value="1"/>
</dbReference>
<name>A0A177FNI2_9EURO</name>
<evidence type="ECO:0000313" key="4">
    <source>
        <dbReference type="Proteomes" id="UP000077002"/>
    </source>
</evidence>
<dbReference type="PANTHER" id="PTHR42686:SF1">
    <property type="entry name" value="GH17980P-RELATED"/>
    <property type="match status" value="1"/>
</dbReference>
<dbReference type="InterPro" id="IPR036812">
    <property type="entry name" value="NAD(P)_OxRdtase_dom_sf"/>
</dbReference>
<organism evidence="3 4">
    <name type="scientific">Fonsecaea monophora</name>
    <dbReference type="NCBI Taxonomy" id="254056"/>
    <lineage>
        <taxon>Eukaryota</taxon>
        <taxon>Fungi</taxon>
        <taxon>Dikarya</taxon>
        <taxon>Ascomycota</taxon>
        <taxon>Pezizomycotina</taxon>
        <taxon>Eurotiomycetes</taxon>
        <taxon>Chaetothyriomycetidae</taxon>
        <taxon>Chaetothyriales</taxon>
        <taxon>Herpotrichiellaceae</taxon>
        <taxon>Fonsecaea</taxon>
    </lineage>
</organism>
<gene>
    <name evidence="3" type="ORF">AYO21_00614</name>
</gene>
<dbReference type="RefSeq" id="XP_022517218.1">
    <property type="nucleotide sequence ID" value="XM_022650604.1"/>
</dbReference>
<sequence>MRGAGFSYQLHSRPETLQIHRTIETAFDLGLRAIDSFPYYEPSKQMIGAALRHSEVTSLCKRSAYTLMTKAGRICEDYSDYSPEWIRKSVARSLKRFATSYLDVVSCQDVEFVNFEETLQVVETLYELSNSGVIRCVEISAGVKAVCNSSSLTIGLLRNVRVPVGVLVNWHPALPELRAASQNGLNDTTIPGTISESDLEENVQTAKQILQKSTILAPNAAIHPPDDLLFEYGDLDEEAVSRDSPVYEGVRTIPGRWLDYDFFWPQRPKAQVQAQRED</sequence>
<dbReference type="GeneID" id="34595796"/>
<evidence type="ECO:0000313" key="3">
    <source>
        <dbReference type="EMBL" id="OAG45266.1"/>
    </source>
</evidence>
<keyword evidence="1" id="KW-0560">Oxidoreductase</keyword>
<dbReference type="GO" id="GO:0070485">
    <property type="term" value="P:dehydro-D-arabinono-1,4-lactone biosynthetic process"/>
    <property type="evidence" value="ECO:0007669"/>
    <property type="project" value="TreeGrafter"/>
</dbReference>
<reference evidence="3 4" key="1">
    <citation type="submission" date="2016-03" db="EMBL/GenBank/DDBJ databases">
        <title>Draft genome sequence of the Fonsecaea monophora CBS 269.37.</title>
        <authorList>
            <person name="Bombassaro A."/>
            <person name="Vinicius W.A."/>
            <person name="De Hoog S."/>
            <person name="Sun J."/>
            <person name="Souza E.M."/>
            <person name="Raittz R.T."/>
            <person name="Costa F."/>
            <person name="Leao A.C."/>
            <person name="Tadra-Sfeir M.Z."/>
            <person name="Baura V."/>
            <person name="Balsanelli E."/>
            <person name="Pedrosa F.O."/>
            <person name="Moreno L.F."/>
            <person name="Steffens M.B."/>
            <person name="Xi L."/>
            <person name="Bocca A.L."/>
            <person name="Felipe M.S."/>
            <person name="Teixeira M."/>
            <person name="Telles Filho F.Q."/>
            <person name="Azevedo C.M."/>
            <person name="Gomes R."/>
            <person name="Vicente V.A."/>
        </authorList>
    </citation>
    <scope>NUCLEOTIDE SEQUENCE [LARGE SCALE GENOMIC DNA]</scope>
    <source>
        <strain evidence="3 4">CBS 269.37</strain>
    </source>
</reference>
<dbReference type="Proteomes" id="UP000077002">
    <property type="component" value="Unassembled WGS sequence"/>
</dbReference>
<dbReference type="InterPro" id="IPR020471">
    <property type="entry name" value="AKR"/>
</dbReference>
<dbReference type="Gene3D" id="3.20.20.100">
    <property type="entry name" value="NADP-dependent oxidoreductase domain"/>
    <property type="match status" value="1"/>
</dbReference>
<evidence type="ECO:0000256" key="1">
    <source>
        <dbReference type="ARBA" id="ARBA00023002"/>
    </source>
</evidence>